<accession>A0ABR4LNQ8</accession>
<keyword evidence="2" id="KW-1185">Reference proteome</keyword>
<dbReference type="EMBL" id="JBFXLQ010000027">
    <property type="protein sequence ID" value="KAL2866176.1"/>
    <property type="molecule type" value="Genomic_DNA"/>
</dbReference>
<dbReference type="Gene3D" id="1.10.510.10">
    <property type="entry name" value="Transferase(Phosphotransferase) domain 1"/>
    <property type="match status" value="1"/>
</dbReference>
<dbReference type="SUPFAM" id="SSF56112">
    <property type="entry name" value="Protein kinase-like (PK-like)"/>
    <property type="match status" value="1"/>
</dbReference>
<dbReference type="InterPro" id="IPR011009">
    <property type="entry name" value="Kinase-like_dom_sf"/>
</dbReference>
<dbReference type="PANTHER" id="PTHR11909">
    <property type="entry name" value="CASEIN KINASE-RELATED"/>
    <property type="match status" value="1"/>
</dbReference>
<dbReference type="InterPro" id="IPR050235">
    <property type="entry name" value="CK1_Ser-Thr_kinase"/>
</dbReference>
<reference evidence="1 2" key="1">
    <citation type="submission" date="2024-07" db="EMBL/GenBank/DDBJ databases">
        <title>Section-level genome sequencing and comparative genomics of Aspergillus sections Usti and Cavernicolus.</title>
        <authorList>
            <consortium name="Lawrence Berkeley National Laboratory"/>
            <person name="Nybo J.L."/>
            <person name="Vesth T.C."/>
            <person name="Theobald S."/>
            <person name="Frisvad J.C."/>
            <person name="Larsen T.O."/>
            <person name="Kjaerboelling I."/>
            <person name="Rothschild-Mancinelli K."/>
            <person name="Lyhne E.K."/>
            <person name="Kogle M.E."/>
            <person name="Barry K."/>
            <person name="Clum A."/>
            <person name="Na H."/>
            <person name="Ledsgaard L."/>
            <person name="Lin J."/>
            <person name="Lipzen A."/>
            <person name="Kuo A."/>
            <person name="Riley R."/>
            <person name="Mondo S."/>
            <person name="Labutti K."/>
            <person name="Haridas S."/>
            <person name="Pangalinan J."/>
            <person name="Salamov A.A."/>
            <person name="Simmons B.A."/>
            <person name="Magnuson J.K."/>
            <person name="Chen J."/>
            <person name="Drula E."/>
            <person name="Henrissat B."/>
            <person name="Wiebenga A."/>
            <person name="Lubbers R.J."/>
            <person name="Gomes A.C."/>
            <person name="Macurrencykelacurrency M.R."/>
            <person name="Stajich J."/>
            <person name="Grigoriev I.V."/>
            <person name="Mortensen U.H."/>
            <person name="De Vries R.P."/>
            <person name="Baker S.E."/>
            <person name="Andersen M.R."/>
        </authorList>
    </citation>
    <scope>NUCLEOTIDE SEQUENCE [LARGE SCALE GENOMIC DNA]</scope>
    <source>
        <strain evidence="1 2">CBS 449.75</strain>
    </source>
</reference>
<dbReference type="Proteomes" id="UP001610432">
    <property type="component" value="Unassembled WGS sequence"/>
</dbReference>
<sequence>MASENTYIGPFEIIEWPGAPGEVGSARHHTTQETVSLKAEWCFPLAREMHNLQAAAGGVGIPLFHWFGMVGGKEILIVDSCGPTLEDVFSGSGRYFSMRTLLLLADQLLSRVEFIHSRNIVHGNLSPFSFAFGGCEWQSQQVFLVDFCTETDPEPTSQDDLHAVGRILSYFYEQAQSWEQYEHQYERQQSTGASMPVLREFLAAISTRGPVDYNLLREIFRNAYHELVTHLGYALDLKGPRALESSILPRISRLSNLETTVLFDDLSSTLSCIGRISGMPGTILPSRSWAGLISKFDKMLRIYMVLLCRDRPSCAKETQVMGAYHLPNRLWRDLRWLLKRINIAPESVRLAVTGKAYYFLAALYEAVSSYRIYWAEYLSIVAWAKKELEPESGKQAWARTTFFWQDAFNSLRATRSVIKRLQQF</sequence>
<evidence type="ECO:0000313" key="2">
    <source>
        <dbReference type="Proteomes" id="UP001610432"/>
    </source>
</evidence>
<proteinExistence type="predicted"/>
<name>A0ABR4LNQ8_9EURO</name>
<dbReference type="RefSeq" id="XP_070885155.1">
    <property type="nucleotide sequence ID" value="XM_071031304.1"/>
</dbReference>
<evidence type="ECO:0000313" key="1">
    <source>
        <dbReference type="EMBL" id="KAL2866176.1"/>
    </source>
</evidence>
<gene>
    <name evidence="1" type="ORF">BJX67DRAFT_372816</name>
</gene>
<organism evidence="1 2">
    <name type="scientific">Aspergillus lucknowensis</name>
    <dbReference type="NCBI Taxonomy" id="176173"/>
    <lineage>
        <taxon>Eukaryota</taxon>
        <taxon>Fungi</taxon>
        <taxon>Dikarya</taxon>
        <taxon>Ascomycota</taxon>
        <taxon>Pezizomycotina</taxon>
        <taxon>Eurotiomycetes</taxon>
        <taxon>Eurotiomycetidae</taxon>
        <taxon>Eurotiales</taxon>
        <taxon>Aspergillaceae</taxon>
        <taxon>Aspergillus</taxon>
        <taxon>Aspergillus subgen. Nidulantes</taxon>
    </lineage>
</organism>
<comment type="caution">
    <text evidence="1">The sequence shown here is derived from an EMBL/GenBank/DDBJ whole genome shotgun (WGS) entry which is preliminary data.</text>
</comment>
<dbReference type="GeneID" id="98146376"/>
<protein>
    <submittedName>
        <fullName evidence="1">Kinase-like domain-containing protein</fullName>
    </submittedName>
</protein>